<keyword evidence="2 3" id="KW-0648">Protein biosynthesis</keyword>
<evidence type="ECO:0000259" key="5">
    <source>
        <dbReference type="PROSITE" id="PS50405"/>
    </source>
</evidence>
<dbReference type="InterPro" id="IPR010987">
    <property type="entry name" value="Glutathione-S-Trfase_C-like"/>
</dbReference>
<dbReference type="Gene3D" id="3.30.70.1010">
    <property type="entry name" value="Translation elongation factor EF1B, gamma chain, conserved domain"/>
    <property type="match status" value="1"/>
</dbReference>
<organism evidence="6">
    <name type="scientific">Aceria tosichella</name>
    <name type="common">wheat curl mite</name>
    <dbReference type="NCBI Taxonomy" id="561515"/>
    <lineage>
        <taxon>Eukaryota</taxon>
        <taxon>Metazoa</taxon>
        <taxon>Ecdysozoa</taxon>
        <taxon>Arthropoda</taxon>
        <taxon>Chelicerata</taxon>
        <taxon>Arachnida</taxon>
        <taxon>Acari</taxon>
        <taxon>Acariformes</taxon>
        <taxon>Trombidiformes</taxon>
        <taxon>Prostigmata</taxon>
        <taxon>Eupodina</taxon>
        <taxon>Eriophyoidea</taxon>
        <taxon>Eriophyidae</taxon>
        <taxon>Eriophyinae</taxon>
        <taxon>Aceriini</taxon>
        <taxon>Aceria</taxon>
    </lineage>
</organism>
<dbReference type="GO" id="GO:0003746">
    <property type="term" value="F:translation elongation factor activity"/>
    <property type="evidence" value="ECO:0007669"/>
    <property type="project" value="UniProtKB-UniRule"/>
</dbReference>
<evidence type="ECO:0000256" key="1">
    <source>
        <dbReference type="ARBA" id="ARBA00022768"/>
    </source>
</evidence>
<dbReference type="SUPFAM" id="SSF47616">
    <property type="entry name" value="GST C-terminal domain-like"/>
    <property type="match status" value="1"/>
</dbReference>
<dbReference type="Pfam" id="PF00647">
    <property type="entry name" value="EF1G"/>
    <property type="match status" value="1"/>
</dbReference>
<dbReference type="GO" id="GO:0005737">
    <property type="term" value="C:cytoplasm"/>
    <property type="evidence" value="ECO:0007669"/>
    <property type="project" value="TreeGrafter"/>
</dbReference>
<dbReference type="InterPro" id="IPR036433">
    <property type="entry name" value="EF1B_G_C_sf"/>
</dbReference>
<reference evidence="6" key="1">
    <citation type="submission" date="2018-10" db="EMBL/GenBank/DDBJ databases">
        <title>Transcriptome assembly of Aceria tosichella (Wheat curl mite) Type 2.</title>
        <authorList>
            <person name="Scully E.D."/>
            <person name="Geib S.M."/>
            <person name="Palmer N.A."/>
            <person name="Gupta A.K."/>
            <person name="Sarath G."/>
            <person name="Tatineni S."/>
        </authorList>
    </citation>
    <scope>NUCLEOTIDE SEQUENCE</scope>
    <source>
        <strain evidence="6">LincolnNE</strain>
    </source>
</reference>
<name>A0A6G1SFQ5_9ACAR</name>
<evidence type="ECO:0000313" key="6">
    <source>
        <dbReference type="EMBL" id="MDE49238.1"/>
    </source>
</evidence>
<dbReference type="FunFam" id="3.30.70.1010:FF:000001">
    <property type="entry name" value="Elongation factor 1-gamma 1"/>
    <property type="match status" value="1"/>
</dbReference>
<dbReference type="InterPro" id="IPR004046">
    <property type="entry name" value="GST_C"/>
</dbReference>
<dbReference type="AlphaFoldDB" id="A0A6G1SFQ5"/>
<dbReference type="InterPro" id="IPR050802">
    <property type="entry name" value="EF-GSTs"/>
</dbReference>
<dbReference type="EMBL" id="GGYP01004467">
    <property type="protein sequence ID" value="MDE49238.1"/>
    <property type="molecule type" value="Transcribed_RNA"/>
</dbReference>
<evidence type="ECO:0000256" key="3">
    <source>
        <dbReference type="PROSITE-ProRule" id="PRU00519"/>
    </source>
</evidence>
<dbReference type="Pfam" id="PF00043">
    <property type="entry name" value="GST_C"/>
    <property type="match status" value="1"/>
</dbReference>
<dbReference type="Gene3D" id="1.20.1050.10">
    <property type="match status" value="1"/>
</dbReference>
<accession>A0A6G1SFQ5</accession>
<feature type="domain" description="EF-1-gamma C-terminal" evidence="4">
    <location>
        <begin position="96"/>
        <end position="256"/>
    </location>
</feature>
<dbReference type="PANTHER" id="PTHR43986">
    <property type="entry name" value="ELONGATION FACTOR 1-GAMMA"/>
    <property type="match status" value="1"/>
</dbReference>
<evidence type="ECO:0000256" key="2">
    <source>
        <dbReference type="ARBA" id="ARBA00022917"/>
    </source>
</evidence>
<feature type="domain" description="GST C-terminal" evidence="5">
    <location>
        <begin position="1"/>
        <end position="80"/>
    </location>
</feature>
<gene>
    <name evidence="6" type="primary">EF1G_3</name>
    <name evidence="6" type="ORF">g.6862</name>
</gene>
<evidence type="ECO:0000259" key="4">
    <source>
        <dbReference type="PROSITE" id="PS50040"/>
    </source>
</evidence>
<dbReference type="PROSITE" id="PS50405">
    <property type="entry name" value="GST_CTER"/>
    <property type="match status" value="1"/>
</dbReference>
<dbReference type="InterPro" id="IPR036282">
    <property type="entry name" value="Glutathione-S-Trfase_C_sf"/>
</dbReference>
<dbReference type="GO" id="GO:0005634">
    <property type="term" value="C:nucleus"/>
    <property type="evidence" value="ECO:0007669"/>
    <property type="project" value="TreeGrafter"/>
</dbReference>
<keyword evidence="1 3" id="KW-0251">Elongation factor</keyword>
<dbReference type="SMART" id="SM01183">
    <property type="entry name" value="EF1G"/>
    <property type="match status" value="1"/>
</dbReference>
<dbReference type="InterPro" id="IPR001662">
    <property type="entry name" value="EF1B_G_C"/>
</dbReference>
<dbReference type="PANTHER" id="PTHR43986:SF1">
    <property type="entry name" value="ELONGATION FACTOR 1-GAMMA"/>
    <property type="match status" value="1"/>
</dbReference>
<proteinExistence type="predicted"/>
<sequence length="256" mass="29817">MAFDLKKLDQQFQDKTYLVGERLSTFDFAFVSLVKNALDGSLKGTSFAEYKNFNRYYNTIVNQADFDKVKNLELFKAPQMSAADLMDQLESAQTKSKDPFASLPPTTFNFDDYKRCFSNNPPEVYLPYFWEKFDPENCSIWLCEYKFSDELGLVFMSSNLVRGALQRLDKARKQSLGSMVVFGEDNNNTIAGLWVWRGQDLMFKLTEDWQVDYESFDWKKLDPNNAETKDLVDLFFKQSEDSTYKGKKYADGKIFK</sequence>
<dbReference type="PROSITE" id="PS50040">
    <property type="entry name" value="EF1G_C"/>
    <property type="match status" value="1"/>
</dbReference>
<protein>
    <submittedName>
        <fullName evidence="6">Elongation factor 1-gamma</fullName>
    </submittedName>
</protein>
<dbReference type="SUPFAM" id="SSF89942">
    <property type="entry name" value="eEF1-gamma domain"/>
    <property type="match status" value="1"/>
</dbReference>